<sequence>MNFLGHESGPIRNAARSCIEALIRVCITDTLIEKNLKNEKSLGKKSYKDLLSELINVLTTLIENLDAWSAPTEELANVIEALIGRLRDRSDTGVTAATVLLKHLIKPLGLQRERTGIESVIGKFSSICGPQVIFEILPIDLLEENPKQTDSNSWLIALLNKPGYIINTYLQDFSDRFLTLSEKLFERRKISLENKELIESKTCETLISQIWSLLPGYCDLPRDLPTAFTTRFAELLAQLLYTQPSLRSSILKSLRNLADRNLSLSKPVPKAADLQLIRTFSISSSQALKNVEILASSSSNMVKVLINLLSRKEEMETTRAMVIECVRSWIALLSDQDFEQITTTITTALQAHAATPSTSEAVISKLQTMLDTYALLVSRLPAHQALELVSSDALLCGPAQKKAYRILASATPSLPSTIAERLLERVIEIGEDPKRIIGGAKAIGPSRLDLIAGVMAEVVLGCKESNKETRERAYELLVDMGRRMLEQGGTIDRRRVSKQDDEEIIEGENEVVQASIDEYLTIVSAGLAGKTPQMISATIMALSRVLFEFHKNLKEESISGLLNLILIFLSESKNREIIKAAIGFAKVSVVTLPQSIIEGQLEDLVKGLMSWADEHRNEIKKNVRHLFERLVRKFGDSKIAGCLNENDEGGKKLVNSIRKCQNREKKRKEEVKKKIGAGTDAGVDGEMELDEERKVGLKSSLGDAYEQALYGSDMSDEEVERQLITKHGRSGGVIEEEEEEVVDLLDPTRITKRAIAGKLAKVEQRREALAAQAAKYKRDSDTGKMMIDDEEEDENKKNSKKFSSKNKAGAEEDELSGMNAYLEAVYGEDGQTRDERGRVKFNKPTKAAAKRSREALEEETLKELEGLEVSSSKEPKKKARKAKEKLGAEFKAKKAGGDMTKTKGVSPYAYLPLSNISGKKNRAGGSSKIDITGKKRGSRK</sequence>
<organism evidence="4 5">
    <name type="scientific">Cronartium quercuum f. sp. fusiforme G11</name>
    <dbReference type="NCBI Taxonomy" id="708437"/>
    <lineage>
        <taxon>Eukaryota</taxon>
        <taxon>Fungi</taxon>
        <taxon>Dikarya</taxon>
        <taxon>Basidiomycota</taxon>
        <taxon>Pucciniomycotina</taxon>
        <taxon>Pucciniomycetes</taxon>
        <taxon>Pucciniales</taxon>
        <taxon>Coleosporiaceae</taxon>
        <taxon>Cronartium</taxon>
    </lineage>
</organism>
<gene>
    <name evidence="4" type="ORF">CROQUDRAFT_42441</name>
</gene>
<feature type="region of interest" description="Disordered" evidence="2">
    <location>
        <begin position="769"/>
        <end position="885"/>
    </location>
</feature>
<feature type="domain" description="RRP12 HEAT" evidence="3">
    <location>
        <begin position="7"/>
        <end position="310"/>
    </location>
</feature>
<dbReference type="Pfam" id="PF08161">
    <property type="entry name" value="RRP12_HEAT"/>
    <property type="match status" value="1"/>
</dbReference>
<dbReference type="EMBL" id="MU167244">
    <property type="protein sequence ID" value="KAG0147710.1"/>
    <property type="molecule type" value="Genomic_DNA"/>
</dbReference>
<evidence type="ECO:0000259" key="3">
    <source>
        <dbReference type="Pfam" id="PF08161"/>
    </source>
</evidence>
<comment type="similarity">
    <text evidence="1">Belongs to the RRP12 family.</text>
</comment>
<dbReference type="InterPro" id="IPR012978">
    <property type="entry name" value="HEAT_RRP12"/>
</dbReference>
<dbReference type="PANTHER" id="PTHR48287:SF1">
    <property type="entry name" value="ARM REPEAT SUPERFAMILY PROTEIN"/>
    <property type="match status" value="1"/>
</dbReference>
<dbReference type="Gene3D" id="1.25.10.10">
    <property type="entry name" value="Leucine-rich Repeat Variant"/>
    <property type="match status" value="1"/>
</dbReference>
<evidence type="ECO:0000313" key="5">
    <source>
        <dbReference type="Proteomes" id="UP000886653"/>
    </source>
</evidence>
<evidence type="ECO:0000313" key="4">
    <source>
        <dbReference type="EMBL" id="KAG0147710.1"/>
    </source>
</evidence>
<dbReference type="Proteomes" id="UP000886653">
    <property type="component" value="Unassembled WGS sequence"/>
</dbReference>
<evidence type="ECO:0000256" key="2">
    <source>
        <dbReference type="SAM" id="MobiDB-lite"/>
    </source>
</evidence>
<dbReference type="InterPro" id="IPR052087">
    <property type="entry name" value="RRP12"/>
</dbReference>
<comment type="caution">
    <text evidence="4">The sequence shown here is derived from an EMBL/GenBank/DDBJ whole genome shotgun (WGS) entry which is preliminary data.</text>
</comment>
<dbReference type="PANTHER" id="PTHR48287">
    <property type="entry name" value="ARM REPEAT SUPERFAMILY PROTEIN"/>
    <property type="match status" value="1"/>
</dbReference>
<dbReference type="InterPro" id="IPR016024">
    <property type="entry name" value="ARM-type_fold"/>
</dbReference>
<dbReference type="SUPFAM" id="SSF48371">
    <property type="entry name" value="ARM repeat"/>
    <property type="match status" value="1"/>
</dbReference>
<reference evidence="4" key="1">
    <citation type="submission" date="2013-11" db="EMBL/GenBank/DDBJ databases">
        <title>Genome sequence of the fusiform rust pathogen reveals effectors for host alternation and coevolution with pine.</title>
        <authorList>
            <consortium name="DOE Joint Genome Institute"/>
            <person name="Smith K."/>
            <person name="Pendleton A."/>
            <person name="Kubisiak T."/>
            <person name="Anderson C."/>
            <person name="Salamov A."/>
            <person name="Aerts A."/>
            <person name="Riley R."/>
            <person name="Clum A."/>
            <person name="Lindquist E."/>
            <person name="Ence D."/>
            <person name="Campbell M."/>
            <person name="Kronenberg Z."/>
            <person name="Feau N."/>
            <person name="Dhillon B."/>
            <person name="Hamelin R."/>
            <person name="Burleigh J."/>
            <person name="Smith J."/>
            <person name="Yandell M."/>
            <person name="Nelson C."/>
            <person name="Grigoriev I."/>
            <person name="Davis J."/>
        </authorList>
    </citation>
    <scope>NUCLEOTIDE SEQUENCE</scope>
    <source>
        <strain evidence="4">G11</strain>
    </source>
</reference>
<dbReference type="InterPro" id="IPR011989">
    <property type="entry name" value="ARM-like"/>
</dbReference>
<accession>A0A9P6NQI9</accession>
<keyword evidence="5" id="KW-1185">Reference proteome</keyword>
<evidence type="ECO:0000256" key="1">
    <source>
        <dbReference type="ARBA" id="ARBA00007690"/>
    </source>
</evidence>
<protein>
    <recommendedName>
        <fullName evidence="3">RRP12 HEAT domain-containing protein</fullName>
    </recommendedName>
</protein>
<dbReference type="GO" id="GO:0005634">
    <property type="term" value="C:nucleus"/>
    <property type="evidence" value="ECO:0007669"/>
    <property type="project" value="UniProtKB-SubCell"/>
</dbReference>
<feature type="region of interest" description="Disordered" evidence="2">
    <location>
        <begin position="910"/>
        <end position="940"/>
    </location>
</feature>
<dbReference type="AlphaFoldDB" id="A0A9P6NQI9"/>
<dbReference type="OrthoDB" id="2504933at2759"/>
<name>A0A9P6NQI9_9BASI</name>
<feature type="compositionally biased region" description="Basic and acidic residues" evidence="2">
    <location>
        <begin position="851"/>
        <end position="865"/>
    </location>
</feature>
<proteinExistence type="inferred from homology"/>